<name>A0A1I5RET6_9BACT</name>
<dbReference type="STRING" id="1465490.SAMN05444277_101218"/>
<proteinExistence type="inferred from homology"/>
<dbReference type="Pfam" id="PF07043">
    <property type="entry name" value="DUF1328"/>
    <property type="match status" value="1"/>
</dbReference>
<keyword evidence="2 5" id="KW-0812">Transmembrane</keyword>
<evidence type="ECO:0000256" key="5">
    <source>
        <dbReference type="SAM" id="Phobius"/>
    </source>
</evidence>
<organism evidence="6 7">
    <name type="scientific">Parafilimonas terrae</name>
    <dbReference type="NCBI Taxonomy" id="1465490"/>
    <lineage>
        <taxon>Bacteria</taxon>
        <taxon>Pseudomonadati</taxon>
        <taxon>Bacteroidota</taxon>
        <taxon>Chitinophagia</taxon>
        <taxon>Chitinophagales</taxon>
        <taxon>Chitinophagaceae</taxon>
        <taxon>Parafilimonas</taxon>
    </lineage>
</organism>
<evidence type="ECO:0000313" key="7">
    <source>
        <dbReference type="Proteomes" id="UP000199031"/>
    </source>
</evidence>
<dbReference type="GO" id="GO:0005886">
    <property type="term" value="C:plasma membrane"/>
    <property type="evidence" value="ECO:0007669"/>
    <property type="project" value="InterPro"/>
</dbReference>
<dbReference type="HAMAP" id="MF_01361">
    <property type="entry name" value="UPF0391"/>
    <property type="match status" value="1"/>
</dbReference>
<evidence type="ECO:0000256" key="1">
    <source>
        <dbReference type="ARBA" id="ARBA00022475"/>
    </source>
</evidence>
<keyword evidence="1" id="KW-1003">Cell membrane</keyword>
<protein>
    <submittedName>
        <fullName evidence="6">Uncharacterized membrane protein YtjA, UPF0391 family</fullName>
    </submittedName>
</protein>
<dbReference type="InterPro" id="IPR009760">
    <property type="entry name" value="DUF1328"/>
</dbReference>
<evidence type="ECO:0000256" key="2">
    <source>
        <dbReference type="ARBA" id="ARBA00022692"/>
    </source>
</evidence>
<dbReference type="NCBIfam" id="NF010229">
    <property type="entry name" value="PRK13682.1-4"/>
    <property type="match status" value="1"/>
</dbReference>
<evidence type="ECO:0000313" key="6">
    <source>
        <dbReference type="EMBL" id="SFP57049.1"/>
    </source>
</evidence>
<dbReference type="AlphaFoldDB" id="A0A1I5RET6"/>
<keyword evidence="7" id="KW-1185">Reference proteome</keyword>
<evidence type="ECO:0000256" key="3">
    <source>
        <dbReference type="ARBA" id="ARBA00022989"/>
    </source>
</evidence>
<gene>
    <name evidence="6" type="ORF">SAMN05444277_101218</name>
</gene>
<keyword evidence="4 5" id="KW-0472">Membrane</keyword>
<feature type="transmembrane region" description="Helical" evidence="5">
    <location>
        <begin position="21"/>
        <end position="39"/>
    </location>
</feature>
<evidence type="ECO:0000256" key="4">
    <source>
        <dbReference type="ARBA" id="ARBA00023136"/>
    </source>
</evidence>
<dbReference type="Proteomes" id="UP000199031">
    <property type="component" value="Unassembled WGS sequence"/>
</dbReference>
<dbReference type="NCBIfam" id="NF010226">
    <property type="entry name" value="PRK13682.1-1"/>
    <property type="match status" value="1"/>
</dbReference>
<accession>A0A1I5RET6</accession>
<dbReference type="EMBL" id="FOXQ01000001">
    <property type="protein sequence ID" value="SFP57049.1"/>
    <property type="molecule type" value="Genomic_DNA"/>
</dbReference>
<sequence>MYLDELIIIHLKPYAMLRWTVIFLVIAIIAAIFGFGNIAAGATDVARILFFIFIILFILSLIKGRF</sequence>
<feature type="transmembrane region" description="Helical" evidence="5">
    <location>
        <begin position="45"/>
        <end position="62"/>
    </location>
</feature>
<keyword evidence="3 5" id="KW-1133">Transmembrane helix</keyword>
<reference evidence="6 7" key="1">
    <citation type="submission" date="2016-10" db="EMBL/GenBank/DDBJ databases">
        <authorList>
            <person name="de Groot N.N."/>
        </authorList>
    </citation>
    <scope>NUCLEOTIDE SEQUENCE [LARGE SCALE GENOMIC DNA]</scope>
    <source>
        <strain evidence="6 7">DSM 28286</strain>
    </source>
</reference>